<feature type="region of interest" description="Disordered" evidence="1">
    <location>
        <begin position="67"/>
        <end position="101"/>
    </location>
</feature>
<keyword evidence="3" id="KW-1185">Reference proteome</keyword>
<dbReference type="WBParaSite" id="GPUH_0001324701-mRNA-1">
    <property type="protein sequence ID" value="GPUH_0001324701-mRNA-1"/>
    <property type="gene ID" value="GPUH_0001324701"/>
</dbReference>
<accession>A0A183DWZ1</accession>
<sequence>MLPAAAPSGDPNAKDEVELASPLTPNDSGSRPSCLDSSDACAETPRHTTKVLAAYYDSLIRGEQQSRDLPSFLRSPNGAGSSPFVRQHGISSSKRYSSRRSSSIISDCSWIDVHALTTPMSSDVESSSSEHTSYGDLVEGFREKVQFAEKAVGDGEKIL</sequence>
<evidence type="ECO:0000256" key="1">
    <source>
        <dbReference type="SAM" id="MobiDB-lite"/>
    </source>
</evidence>
<dbReference type="Proteomes" id="UP000271098">
    <property type="component" value="Unassembled WGS sequence"/>
</dbReference>
<evidence type="ECO:0000313" key="3">
    <source>
        <dbReference type="Proteomes" id="UP000271098"/>
    </source>
</evidence>
<reference evidence="4" key="1">
    <citation type="submission" date="2016-06" db="UniProtKB">
        <authorList>
            <consortium name="WormBaseParasite"/>
        </authorList>
    </citation>
    <scope>IDENTIFICATION</scope>
</reference>
<dbReference type="AlphaFoldDB" id="A0A183DWZ1"/>
<protein>
    <submittedName>
        <fullName evidence="2 4">Uncharacterized protein</fullName>
    </submittedName>
</protein>
<dbReference type="EMBL" id="UYRT01080029">
    <property type="protein sequence ID" value="VDN21894.1"/>
    <property type="molecule type" value="Genomic_DNA"/>
</dbReference>
<name>A0A183DWZ1_9BILA</name>
<reference evidence="2 3" key="2">
    <citation type="submission" date="2018-11" db="EMBL/GenBank/DDBJ databases">
        <authorList>
            <consortium name="Pathogen Informatics"/>
        </authorList>
    </citation>
    <scope>NUCLEOTIDE SEQUENCE [LARGE SCALE GENOMIC DNA]</scope>
</reference>
<evidence type="ECO:0000313" key="4">
    <source>
        <dbReference type="WBParaSite" id="GPUH_0001324701-mRNA-1"/>
    </source>
</evidence>
<gene>
    <name evidence="2" type="ORF">GPUH_LOCUS13232</name>
</gene>
<feature type="region of interest" description="Disordered" evidence="1">
    <location>
        <begin position="1"/>
        <end position="43"/>
    </location>
</feature>
<evidence type="ECO:0000313" key="2">
    <source>
        <dbReference type="EMBL" id="VDN21894.1"/>
    </source>
</evidence>
<feature type="compositionally biased region" description="Low complexity" evidence="1">
    <location>
        <begin position="90"/>
        <end position="101"/>
    </location>
</feature>
<organism evidence="4">
    <name type="scientific">Gongylonema pulchrum</name>
    <dbReference type="NCBI Taxonomy" id="637853"/>
    <lineage>
        <taxon>Eukaryota</taxon>
        <taxon>Metazoa</taxon>
        <taxon>Ecdysozoa</taxon>
        <taxon>Nematoda</taxon>
        <taxon>Chromadorea</taxon>
        <taxon>Rhabditida</taxon>
        <taxon>Spirurina</taxon>
        <taxon>Spiruromorpha</taxon>
        <taxon>Spiruroidea</taxon>
        <taxon>Gongylonematidae</taxon>
        <taxon>Gongylonema</taxon>
    </lineage>
</organism>
<proteinExistence type="predicted"/>